<dbReference type="InterPro" id="IPR001155">
    <property type="entry name" value="OxRdtase_FMN_N"/>
</dbReference>
<feature type="domain" description="NADH:flavin oxidoreductase/NADH oxidase N-terminal" evidence="3">
    <location>
        <begin position="13"/>
        <end position="346"/>
    </location>
</feature>
<dbReference type="InterPro" id="IPR051799">
    <property type="entry name" value="NADH_flavin_oxidoreductase"/>
</dbReference>
<proteinExistence type="predicted"/>
<name>A0ABZ3IR65_9FIRM</name>
<dbReference type="EC" id="1.-.-.-" evidence="4"/>
<dbReference type="Gene3D" id="3.20.20.70">
    <property type="entry name" value="Aldolase class I"/>
    <property type="match status" value="1"/>
</dbReference>
<dbReference type="GO" id="GO:0016491">
    <property type="term" value="F:oxidoreductase activity"/>
    <property type="evidence" value="ECO:0007669"/>
    <property type="project" value="UniProtKB-KW"/>
</dbReference>
<dbReference type="Proteomes" id="UP000216752">
    <property type="component" value="Chromosome"/>
</dbReference>
<dbReference type="CDD" id="cd02803">
    <property type="entry name" value="OYE_like_FMN_family"/>
    <property type="match status" value="1"/>
</dbReference>
<dbReference type="PANTHER" id="PTHR43656">
    <property type="entry name" value="BINDING OXIDOREDUCTASE, PUTATIVE (AFU_ORTHOLOGUE AFUA_2G08260)-RELATED"/>
    <property type="match status" value="1"/>
</dbReference>
<dbReference type="RefSeq" id="WP_094604000.1">
    <property type="nucleotide sequence ID" value="NZ_CP155573.1"/>
</dbReference>
<evidence type="ECO:0000259" key="3">
    <source>
        <dbReference type="Pfam" id="PF00724"/>
    </source>
</evidence>
<evidence type="ECO:0000256" key="1">
    <source>
        <dbReference type="ARBA" id="ARBA00022630"/>
    </source>
</evidence>
<dbReference type="InterPro" id="IPR013785">
    <property type="entry name" value="Aldolase_TIM"/>
</dbReference>
<gene>
    <name evidence="4" type="ORF">SPSIL_044270</name>
</gene>
<dbReference type="PANTHER" id="PTHR43656:SF2">
    <property type="entry name" value="BINDING OXIDOREDUCTASE, PUTATIVE (AFU_ORTHOLOGUE AFUA_2G08260)-RELATED"/>
    <property type="match status" value="1"/>
</dbReference>
<dbReference type="EMBL" id="CP155573">
    <property type="protein sequence ID" value="XFO68207.1"/>
    <property type="molecule type" value="Genomic_DNA"/>
</dbReference>
<organism evidence="4 5">
    <name type="scientific">Sporomusa silvacetica DSM 10669</name>
    <dbReference type="NCBI Taxonomy" id="1123289"/>
    <lineage>
        <taxon>Bacteria</taxon>
        <taxon>Bacillati</taxon>
        <taxon>Bacillota</taxon>
        <taxon>Negativicutes</taxon>
        <taxon>Selenomonadales</taxon>
        <taxon>Sporomusaceae</taxon>
        <taxon>Sporomusa</taxon>
    </lineage>
</organism>
<keyword evidence="2 4" id="KW-0560">Oxidoreductase</keyword>
<dbReference type="SUPFAM" id="SSF51395">
    <property type="entry name" value="FMN-linked oxidoreductases"/>
    <property type="match status" value="1"/>
</dbReference>
<protein>
    <submittedName>
        <fullName evidence="4">NADH oxidase</fullName>
        <ecNumber evidence="4">1.-.-.-</ecNumber>
    </submittedName>
</protein>
<keyword evidence="5" id="KW-1185">Reference proteome</keyword>
<keyword evidence="1" id="KW-0285">Flavoprotein</keyword>
<evidence type="ECO:0000256" key="2">
    <source>
        <dbReference type="ARBA" id="ARBA00023002"/>
    </source>
</evidence>
<dbReference type="Pfam" id="PF00724">
    <property type="entry name" value="Oxidored_FMN"/>
    <property type="match status" value="1"/>
</dbReference>
<evidence type="ECO:0000313" key="4">
    <source>
        <dbReference type="EMBL" id="XFO68207.1"/>
    </source>
</evidence>
<sequence length="397" mass="43837">MNRHKCTVFSEGKISNLVLKNRLVRSATCENSMTTDGKTTDTILKIYKDLAAGGSGLIITGLMAVSPGSKILDKQACIYSDEHITEIAKIADIVHQTDGRCVIIAQLCHPGRQILHKHDSAECVGPSAVESPILLKKARELSLDEIETIIKCFADAIVRVKKAGFDGAQLHAAHGYLLSSFLSPYTNQRTDRFGGSVKNRVNIIRDIISLASKEVGDFPILIKINCDDHVDGGISQDDFTELITEIEDTGVDAIEVSGAMWDCLARSEKELGFVPLPLPEARTRINTAEKQSYYYDSVKNIDSYLPLILVGGHRNIERMESILNAGKVDFLSLCRPLISEPDLPNRWLDGAGNDYADCASCNACFVMQEEFGCALKKNGRKKEMFDMFAQGWKDIFK</sequence>
<reference evidence="4" key="1">
    <citation type="submission" date="2024-05" db="EMBL/GenBank/DDBJ databases">
        <title>Isolation and characterization of Sporomusa carbonis sp. nov., a carboxydotrophic hydrogenogen in the genus of Sporomusa isolated from a charcoal burning pile.</title>
        <authorList>
            <person name="Boeer T."/>
            <person name="Rosenbaum F."/>
            <person name="Eysell L."/>
            <person name="Mueller V."/>
            <person name="Daniel R."/>
            <person name="Poehlein A."/>
        </authorList>
    </citation>
    <scope>NUCLEOTIDE SEQUENCE [LARGE SCALE GENOMIC DNA]</scope>
    <source>
        <strain evidence="4">DSM 10669</strain>
    </source>
</reference>
<accession>A0ABZ3IR65</accession>
<evidence type="ECO:0000313" key="5">
    <source>
        <dbReference type="Proteomes" id="UP000216752"/>
    </source>
</evidence>